<dbReference type="SUPFAM" id="SSF49464">
    <property type="entry name" value="Carboxypeptidase regulatory domain-like"/>
    <property type="match status" value="1"/>
</dbReference>
<dbReference type="InterPro" id="IPR008969">
    <property type="entry name" value="CarboxyPept-like_regulatory"/>
</dbReference>
<protein>
    <submittedName>
        <fullName evidence="2">CarboxypepD_reg-like domain-containing protein</fullName>
    </submittedName>
</protein>
<proteinExistence type="predicted"/>
<dbReference type="Pfam" id="PF13715">
    <property type="entry name" value="CarbopepD_reg_2"/>
    <property type="match status" value="1"/>
</dbReference>
<sequence>MKKICLLFVFLSFAAPAQTVTVRGFLKDATTNQPVISASVGVKNSAIGTISNEEGNFQLSLPENAEVVISFLGYKPIAIPAADFGLDVKTIALQIDEQILEEVVISKIPIEKMLENLIVTSMARFNKPIILNTYYREFVKINGKYSKFSDGLLDYHISGSVKRNKSDLIVKQSRTAQLFTNDELKEDEMIDFDSFVNVQHGVTYNYDFTFIKKILLDGDRYENYDLELKSKKSKDGKELFAINFEPKTDSGAIYKGSIVFDPEAKLIFDIDIDLISENLKFKERNILVARVTFMGNTIKAGYKLVGNNYILSYSSRFNKLRITMKKRKYDKTIESKSDIIVTDLHVDDLTYNKKEIYKEKDLYARGNKYTDKFWLENNSLVLTTGEQQIINELEKAATAGSK</sequence>
<name>A0A1G8VRH9_9FLAO</name>
<gene>
    <name evidence="2" type="ORF">SAMN04487935_1491</name>
</gene>
<accession>A0A1G8VRH9</accession>
<dbReference type="STRING" id="1128970.SAMN04487935_1491"/>
<reference evidence="2 3" key="1">
    <citation type="submission" date="2016-10" db="EMBL/GenBank/DDBJ databases">
        <authorList>
            <person name="de Groot N.N."/>
        </authorList>
    </citation>
    <scope>NUCLEOTIDE SEQUENCE [LARGE SCALE GENOMIC DNA]</scope>
    <source>
        <strain evidence="2 3">CGMCC 1.10076</strain>
    </source>
</reference>
<evidence type="ECO:0000313" key="3">
    <source>
        <dbReference type="Proteomes" id="UP000199580"/>
    </source>
</evidence>
<dbReference type="Proteomes" id="UP000199580">
    <property type="component" value="Unassembled WGS sequence"/>
</dbReference>
<keyword evidence="1" id="KW-0732">Signal</keyword>
<dbReference type="RefSeq" id="WP_139171704.1">
    <property type="nucleotide sequence ID" value="NZ_BKAI01000003.1"/>
</dbReference>
<keyword evidence="3" id="KW-1185">Reference proteome</keyword>
<evidence type="ECO:0000256" key="1">
    <source>
        <dbReference type="SAM" id="SignalP"/>
    </source>
</evidence>
<feature type="signal peptide" evidence="1">
    <location>
        <begin position="1"/>
        <end position="17"/>
    </location>
</feature>
<dbReference type="AlphaFoldDB" id="A0A1G8VRH9"/>
<evidence type="ECO:0000313" key="2">
    <source>
        <dbReference type="EMBL" id="SDJ68632.1"/>
    </source>
</evidence>
<feature type="chain" id="PRO_5011644034" evidence="1">
    <location>
        <begin position="18"/>
        <end position="402"/>
    </location>
</feature>
<dbReference type="OrthoDB" id="766873at2"/>
<dbReference type="EMBL" id="FNEZ01000002">
    <property type="protein sequence ID" value="SDJ68632.1"/>
    <property type="molecule type" value="Genomic_DNA"/>
</dbReference>
<organism evidence="2 3">
    <name type="scientific">Flavobacterium noncentrifugens</name>
    <dbReference type="NCBI Taxonomy" id="1128970"/>
    <lineage>
        <taxon>Bacteria</taxon>
        <taxon>Pseudomonadati</taxon>
        <taxon>Bacteroidota</taxon>
        <taxon>Flavobacteriia</taxon>
        <taxon>Flavobacteriales</taxon>
        <taxon>Flavobacteriaceae</taxon>
        <taxon>Flavobacterium</taxon>
    </lineage>
</organism>